<comment type="caution">
    <text evidence="1">The sequence shown here is derived from an EMBL/GenBank/DDBJ whole genome shotgun (WGS) entry which is preliminary data.</text>
</comment>
<organism evidence="1 2">
    <name type="scientific">Photorhabdus hindustanensis</name>
    <dbReference type="NCBI Taxonomy" id="2918802"/>
    <lineage>
        <taxon>Bacteria</taxon>
        <taxon>Pseudomonadati</taxon>
        <taxon>Pseudomonadota</taxon>
        <taxon>Gammaproteobacteria</taxon>
        <taxon>Enterobacterales</taxon>
        <taxon>Morganellaceae</taxon>
        <taxon>Photorhabdus</taxon>
    </lineage>
</organism>
<keyword evidence="2" id="KW-1185">Reference proteome</keyword>
<evidence type="ECO:0000313" key="1">
    <source>
        <dbReference type="EMBL" id="PQQ22790.1"/>
    </source>
</evidence>
<dbReference type="RefSeq" id="WP_105396745.1">
    <property type="nucleotide sequence ID" value="NZ_CAWNTA010000145.1"/>
</dbReference>
<accession>A0A2S8PV87</accession>
<sequence>MQKNQVKFNDKDLVKINSVWLKNNPQKNHFHPDHESVCIKVNDSFHILNKDEKYRIFSIGVTGSWLVVKDEDLEWITVDCDDFREIFIKV</sequence>
<evidence type="ECO:0000313" key="2">
    <source>
        <dbReference type="Proteomes" id="UP000239550"/>
    </source>
</evidence>
<protein>
    <submittedName>
        <fullName evidence="1">Uncharacterized protein</fullName>
    </submittedName>
</protein>
<name>A0A2S8PV87_9GAMM</name>
<dbReference type="Proteomes" id="UP000239550">
    <property type="component" value="Unassembled WGS sequence"/>
</dbReference>
<dbReference type="AlphaFoldDB" id="A0A2S8PV87"/>
<dbReference type="EMBL" id="PUWT01000076">
    <property type="protein sequence ID" value="PQQ22790.1"/>
    <property type="molecule type" value="Genomic_DNA"/>
</dbReference>
<reference evidence="1 2" key="1">
    <citation type="submission" date="2018-02" db="EMBL/GenBank/DDBJ databases">
        <title>Five New Genomes of Indian Photorhabdus Isolates TSA.</title>
        <authorList>
            <person name="Dubay B."/>
            <person name="Somvanshi V.S."/>
        </authorList>
    </citation>
    <scope>NUCLEOTIDE SEQUENCE [LARGE SCALE GENOMIC DNA]</scope>
    <source>
        <strain evidence="1 2">H1</strain>
    </source>
</reference>
<gene>
    <name evidence="1" type="ORF">C6H66_22145</name>
</gene>
<proteinExistence type="predicted"/>